<evidence type="ECO:0000313" key="2">
    <source>
        <dbReference type="EMBL" id="KKR13096.1"/>
    </source>
</evidence>
<reference evidence="2 3" key="1">
    <citation type="journal article" date="2015" name="Nature">
        <title>rRNA introns, odd ribosomes, and small enigmatic genomes across a large radiation of phyla.</title>
        <authorList>
            <person name="Brown C.T."/>
            <person name="Hug L.A."/>
            <person name="Thomas B.C."/>
            <person name="Sharon I."/>
            <person name="Castelle C.J."/>
            <person name="Singh A."/>
            <person name="Wilkins M.J."/>
            <person name="Williams K.H."/>
            <person name="Banfield J.F."/>
        </authorList>
    </citation>
    <scope>NUCLEOTIDE SEQUENCE [LARGE SCALE GENOMIC DNA]</scope>
</reference>
<gene>
    <name evidence="2" type="ORF">UT40_C0025G0011</name>
</gene>
<keyword evidence="1" id="KW-1133">Transmembrane helix</keyword>
<accession>A0A0G0NJY2</accession>
<evidence type="ECO:0000256" key="1">
    <source>
        <dbReference type="SAM" id="Phobius"/>
    </source>
</evidence>
<proteinExistence type="predicted"/>
<dbReference type="Proteomes" id="UP000034690">
    <property type="component" value="Unassembled WGS sequence"/>
</dbReference>
<evidence type="ECO:0000313" key="3">
    <source>
        <dbReference type="Proteomes" id="UP000034690"/>
    </source>
</evidence>
<organism evidence="2 3">
    <name type="scientific">Candidatus Woesebacteria bacterium GW2011_GWA1_39_21b</name>
    <dbReference type="NCBI Taxonomy" id="1618551"/>
    <lineage>
        <taxon>Bacteria</taxon>
        <taxon>Candidatus Woeseibacteriota</taxon>
    </lineage>
</organism>
<feature type="transmembrane region" description="Helical" evidence="1">
    <location>
        <begin position="12"/>
        <end position="35"/>
    </location>
</feature>
<comment type="caution">
    <text evidence="2">The sequence shown here is derived from an EMBL/GenBank/DDBJ whole genome shotgun (WGS) entry which is preliminary data.</text>
</comment>
<dbReference type="AlphaFoldDB" id="A0A0G0NJY2"/>
<keyword evidence="1" id="KW-0812">Transmembrane</keyword>
<sequence length="183" mass="20335">MNFSFIKTKTTAFWLILLLDLFLVVGWGILVWLIWGQVGVEKNQTMADNHEKTISYSVLSRFIDSTLDQQALVSSAVVTTDTANDFVDQLTAVAETAGVELKINRIVEKDGSLDVALTASGSFNRALHFLKLIEKLPYRLKVNQESLSTTMSDAGGAYKITTAGSRVDQWRAEIGFKVLSYHQ</sequence>
<protein>
    <submittedName>
        <fullName evidence="2">Uncharacterized protein</fullName>
    </submittedName>
</protein>
<name>A0A0G0NJY2_9BACT</name>
<dbReference type="EMBL" id="LBWQ01000025">
    <property type="protein sequence ID" value="KKR13096.1"/>
    <property type="molecule type" value="Genomic_DNA"/>
</dbReference>
<keyword evidence="1" id="KW-0472">Membrane</keyword>